<keyword evidence="5 8" id="KW-0812">Transmembrane</keyword>
<evidence type="ECO:0000256" key="1">
    <source>
        <dbReference type="ARBA" id="ARBA00004651"/>
    </source>
</evidence>
<protein>
    <submittedName>
        <fullName evidence="11">Na+/H+ antiporter subunit D</fullName>
    </submittedName>
</protein>
<feature type="transmembrane region" description="Helical" evidence="9">
    <location>
        <begin position="448"/>
        <end position="467"/>
    </location>
</feature>
<dbReference type="InterPro" id="IPR050586">
    <property type="entry name" value="CPA3_Na-H_Antiporter_D"/>
</dbReference>
<keyword evidence="12" id="KW-1185">Reference proteome</keyword>
<dbReference type="NCBIfam" id="NF009306">
    <property type="entry name" value="PRK12663.1"/>
    <property type="match status" value="1"/>
</dbReference>
<evidence type="ECO:0000256" key="2">
    <source>
        <dbReference type="ARBA" id="ARBA00005346"/>
    </source>
</evidence>
<keyword evidence="3" id="KW-0050">Antiport</keyword>
<dbReference type="InterPro" id="IPR001750">
    <property type="entry name" value="ND/Mrp_TM"/>
</dbReference>
<feature type="transmembrane region" description="Helical" evidence="9">
    <location>
        <begin position="6"/>
        <end position="24"/>
    </location>
</feature>
<comment type="similarity">
    <text evidence="2">Belongs to the CPA3 antiporters (TC 2.A.63) subunit D family.</text>
</comment>
<feature type="transmembrane region" description="Helical" evidence="9">
    <location>
        <begin position="71"/>
        <end position="95"/>
    </location>
</feature>
<name>A0ABW1V7G8_9BACL</name>
<keyword evidence="7 9" id="KW-0472">Membrane</keyword>
<dbReference type="Pfam" id="PF00361">
    <property type="entry name" value="Proton_antipo_M"/>
    <property type="match status" value="1"/>
</dbReference>
<dbReference type="PANTHER" id="PTHR42703:SF1">
    <property type="entry name" value="NA(+)_H(+) ANTIPORTER SUBUNIT D1"/>
    <property type="match status" value="1"/>
</dbReference>
<dbReference type="RefSeq" id="WP_379236907.1">
    <property type="nucleotide sequence ID" value="NZ_JBHSTE010000006.1"/>
</dbReference>
<evidence type="ECO:0000256" key="3">
    <source>
        <dbReference type="ARBA" id="ARBA00022449"/>
    </source>
</evidence>
<evidence type="ECO:0000256" key="7">
    <source>
        <dbReference type="ARBA" id="ARBA00023136"/>
    </source>
</evidence>
<feature type="transmembrane region" description="Helical" evidence="9">
    <location>
        <begin position="107"/>
        <end position="124"/>
    </location>
</feature>
<keyword evidence="3" id="KW-0813">Transport</keyword>
<feature type="transmembrane region" description="Helical" evidence="9">
    <location>
        <begin position="130"/>
        <end position="150"/>
    </location>
</feature>
<feature type="transmembrane region" description="Helical" evidence="9">
    <location>
        <begin position="270"/>
        <end position="292"/>
    </location>
</feature>
<accession>A0ABW1V7G8</accession>
<evidence type="ECO:0000256" key="5">
    <source>
        <dbReference type="ARBA" id="ARBA00022692"/>
    </source>
</evidence>
<feature type="transmembrane region" description="Helical" evidence="9">
    <location>
        <begin position="241"/>
        <end position="264"/>
    </location>
</feature>
<evidence type="ECO:0000313" key="12">
    <source>
        <dbReference type="Proteomes" id="UP001596233"/>
    </source>
</evidence>
<comment type="subcellular location">
    <subcellularLocation>
        <location evidence="1">Cell membrane</location>
        <topology evidence="1">Multi-pass membrane protein</topology>
    </subcellularLocation>
    <subcellularLocation>
        <location evidence="8">Membrane</location>
        <topology evidence="8">Multi-pass membrane protein</topology>
    </subcellularLocation>
</comment>
<feature type="transmembrane region" description="Helical" evidence="9">
    <location>
        <begin position="204"/>
        <end position="229"/>
    </location>
</feature>
<dbReference type="EMBL" id="JBHSTE010000006">
    <property type="protein sequence ID" value="MFC6334408.1"/>
    <property type="molecule type" value="Genomic_DNA"/>
</dbReference>
<reference evidence="12" key="1">
    <citation type="journal article" date="2019" name="Int. J. Syst. Evol. Microbiol.">
        <title>The Global Catalogue of Microorganisms (GCM) 10K type strain sequencing project: providing services to taxonomists for standard genome sequencing and annotation.</title>
        <authorList>
            <consortium name="The Broad Institute Genomics Platform"/>
            <consortium name="The Broad Institute Genome Sequencing Center for Infectious Disease"/>
            <person name="Wu L."/>
            <person name="Ma J."/>
        </authorList>
    </citation>
    <scope>NUCLEOTIDE SEQUENCE [LARGE SCALE GENOMIC DNA]</scope>
    <source>
        <strain evidence="12">PCU 280</strain>
    </source>
</reference>
<feature type="transmembrane region" description="Helical" evidence="9">
    <location>
        <begin position="31"/>
        <end position="51"/>
    </location>
</feature>
<feature type="transmembrane region" description="Helical" evidence="9">
    <location>
        <begin position="162"/>
        <end position="184"/>
    </location>
</feature>
<feature type="transmembrane region" description="Helical" evidence="9">
    <location>
        <begin position="299"/>
        <end position="319"/>
    </location>
</feature>
<evidence type="ECO:0000256" key="6">
    <source>
        <dbReference type="ARBA" id="ARBA00022989"/>
    </source>
</evidence>
<dbReference type="Proteomes" id="UP001596233">
    <property type="component" value="Unassembled WGS sequence"/>
</dbReference>
<sequence>MNNLIVAPLLIPLLTAIMLIFFRNQLGFQRWVSGISALLNILIAVILVGQIHSEGIQTLYMGGWLPPYGIVFVADMLAGLLILTASIVGAACLFYSFSSIGEERERMYVYPLVHFLLAGVYGSFLTGDLFNLFVCFEVMLIASYALIVLGGSKRQLGESIKYMLVNILSSALFVTAVAYLYGAVGTLNMAHLSQRVAEAGQGGMLNVIAILLMIVFSLKAGLFLFFWLPGSYAAPPAAIRALFAALLTKVGVYALIRTFSLIFYHDPAVTHTWLGVMAGATMVLGSIGAIAYRNVLTVLNYQVVIGIGFIGLGLAIATPEAWDGVVFYLLHDMLAKVLLFILGGMLIARAGTENLTQMRGLIVRYPLLGWLFLGTALALVGIPPLSGFPGKVLLIRSAFQAEAFLLAAIGLISSFFVLYSLINVFKQAFWGTEPEEEAPVTKPARSKLLNGTILAVFALLVFVGINAEWIYEYVSRAGHVISQPDLYIQAVMKE</sequence>
<evidence type="ECO:0000256" key="8">
    <source>
        <dbReference type="RuleBase" id="RU000320"/>
    </source>
</evidence>
<feature type="domain" description="NADH:quinone oxidoreductase/Mrp antiporter transmembrane" evidence="10">
    <location>
        <begin position="127"/>
        <end position="416"/>
    </location>
</feature>
<gene>
    <name evidence="11" type="ORF">ACFP56_17405</name>
</gene>
<feature type="transmembrane region" description="Helical" evidence="9">
    <location>
        <begin position="362"/>
        <end position="383"/>
    </location>
</feature>
<dbReference type="PANTHER" id="PTHR42703">
    <property type="entry name" value="NADH DEHYDROGENASE"/>
    <property type="match status" value="1"/>
</dbReference>
<evidence type="ECO:0000256" key="4">
    <source>
        <dbReference type="ARBA" id="ARBA00022475"/>
    </source>
</evidence>
<feature type="transmembrane region" description="Helical" evidence="9">
    <location>
        <begin position="403"/>
        <end position="422"/>
    </location>
</feature>
<dbReference type="InterPro" id="IPR003918">
    <property type="entry name" value="NADH_UbQ_OxRdtase"/>
</dbReference>
<dbReference type="NCBIfam" id="NF005818">
    <property type="entry name" value="PRK07691.1"/>
    <property type="match status" value="1"/>
</dbReference>
<proteinExistence type="inferred from homology"/>
<evidence type="ECO:0000259" key="10">
    <source>
        <dbReference type="Pfam" id="PF00361"/>
    </source>
</evidence>
<keyword evidence="4" id="KW-1003">Cell membrane</keyword>
<evidence type="ECO:0000256" key="9">
    <source>
        <dbReference type="SAM" id="Phobius"/>
    </source>
</evidence>
<organism evidence="11 12">
    <name type="scientific">Paenibacillus septentrionalis</name>
    <dbReference type="NCBI Taxonomy" id="429342"/>
    <lineage>
        <taxon>Bacteria</taxon>
        <taxon>Bacillati</taxon>
        <taxon>Bacillota</taxon>
        <taxon>Bacilli</taxon>
        <taxon>Bacillales</taxon>
        <taxon>Paenibacillaceae</taxon>
        <taxon>Paenibacillus</taxon>
    </lineage>
</organism>
<comment type="caution">
    <text evidence="11">The sequence shown here is derived from an EMBL/GenBank/DDBJ whole genome shotgun (WGS) entry which is preliminary data.</text>
</comment>
<dbReference type="PRINTS" id="PR01437">
    <property type="entry name" value="NUOXDRDTASE4"/>
</dbReference>
<keyword evidence="6 9" id="KW-1133">Transmembrane helix</keyword>
<evidence type="ECO:0000313" key="11">
    <source>
        <dbReference type="EMBL" id="MFC6334408.1"/>
    </source>
</evidence>
<feature type="transmembrane region" description="Helical" evidence="9">
    <location>
        <begin position="325"/>
        <end position="350"/>
    </location>
</feature>